<protein>
    <submittedName>
        <fullName evidence="1">Uncharacterized protein</fullName>
    </submittedName>
</protein>
<dbReference type="Proteomes" id="UP000770717">
    <property type="component" value="Unassembled WGS sequence"/>
</dbReference>
<evidence type="ECO:0000313" key="2">
    <source>
        <dbReference type="Proteomes" id="UP000770717"/>
    </source>
</evidence>
<dbReference type="EMBL" id="WNTK01003189">
    <property type="protein sequence ID" value="KAG9465314.1"/>
    <property type="molecule type" value="Genomic_DNA"/>
</dbReference>
<sequence length="69" mass="8094">MTSNWITTCLSTDTFMMKSLYYYTTDSTSSHRRRNVSTIYPCFLIPFHAGFLYITSLPTCRLLCQWIHG</sequence>
<organism evidence="1 2">
    <name type="scientific">Eleutherodactylus coqui</name>
    <name type="common">Puerto Rican coqui</name>
    <dbReference type="NCBI Taxonomy" id="57060"/>
    <lineage>
        <taxon>Eukaryota</taxon>
        <taxon>Metazoa</taxon>
        <taxon>Chordata</taxon>
        <taxon>Craniata</taxon>
        <taxon>Vertebrata</taxon>
        <taxon>Euteleostomi</taxon>
        <taxon>Amphibia</taxon>
        <taxon>Batrachia</taxon>
        <taxon>Anura</taxon>
        <taxon>Neobatrachia</taxon>
        <taxon>Hyloidea</taxon>
        <taxon>Eleutherodactylidae</taxon>
        <taxon>Eleutherodactylinae</taxon>
        <taxon>Eleutherodactylus</taxon>
        <taxon>Eleutherodactylus</taxon>
    </lineage>
</organism>
<accession>A0A8J6B8V2</accession>
<name>A0A8J6B8V2_ELECQ</name>
<keyword evidence="2" id="KW-1185">Reference proteome</keyword>
<reference evidence="1" key="1">
    <citation type="thesis" date="2020" institute="ProQuest LLC" country="789 East Eisenhower Parkway, Ann Arbor, MI, USA">
        <title>Comparative Genomics and Chromosome Evolution.</title>
        <authorList>
            <person name="Mudd A.B."/>
        </authorList>
    </citation>
    <scope>NUCLEOTIDE SEQUENCE</scope>
    <source>
        <strain evidence="1">HN-11 Male</strain>
        <tissue evidence="1">Kidney and liver</tissue>
    </source>
</reference>
<dbReference type="AlphaFoldDB" id="A0A8J6B8V2"/>
<gene>
    <name evidence="1" type="ORF">GDO78_018517</name>
</gene>
<comment type="caution">
    <text evidence="1">The sequence shown here is derived from an EMBL/GenBank/DDBJ whole genome shotgun (WGS) entry which is preliminary data.</text>
</comment>
<proteinExistence type="predicted"/>
<evidence type="ECO:0000313" key="1">
    <source>
        <dbReference type="EMBL" id="KAG9465314.1"/>
    </source>
</evidence>